<proteinExistence type="predicted"/>
<evidence type="ECO:0000313" key="3">
    <source>
        <dbReference type="Proteomes" id="UP000680304"/>
    </source>
</evidence>
<evidence type="ECO:0000313" key="2">
    <source>
        <dbReference type="EMBL" id="GIQ62734.1"/>
    </source>
</evidence>
<comment type="caution">
    <text evidence="2">The sequence shown here is derived from an EMBL/GenBank/DDBJ whole genome shotgun (WGS) entry which is preliminary data.</text>
</comment>
<gene>
    <name evidence="2" type="ORF">PACILC2_13020</name>
</gene>
<protein>
    <submittedName>
        <fullName evidence="2">Uncharacterized protein</fullName>
    </submittedName>
</protein>
<evidence type="ECO:0000256" key="1">
    <source>
        <dbReference type="SAM" id="MobiDB-lite"/>
    </source>
</evidence>
<sequence length="87" mass="9680">MQITKPFERSALLDQRTGEDQIADSQGRREDFTECSNIKHDVRIQALQRTDGRAFVAEFAVSFRASLSSQNGLIRAYLSVGVMMVGG</sequence>
<dbReference type="EMBL" id="BOVJ01000041">
    <property type="protein sequence ID" value="GIQ62734.1"/>
    <property type="molecule type" value="Genomic_DNA"/>
</dbReference>
<keyword evidence="3" id="KW-1185">Reference proteome</keyword>
<feature type="region of interest" description="Disordered" evidence="1">
    <location>
        <begin position="1"/>
        <end position="28"/>
    </location>
</feature>
<reference evidence="2 3" key="1">
    <citation type="submission" date="2021-04" db="EMBL/GenBank/DDBJ databases">
        <title>Draft genome sequence of Paenibacillus cisolokensis, LC2-13A.</title>
        <authorList>
            <person name="Uke A."/>
            <person name="Chhe C."/>
            <person name="Baramee S."/>
            <person name="Kosugi A."/>
        </authorList>
    </citation>
    <scope>NUCLEOTIDE SEQUENCE [LARGE SCALE GENOMIC DNA]</scope>
    <source>
        <strain evidence="2 3">LC2-13A</strain>
    </source>
</reference>
<dbReference type="Proteomes" id="UP000680304">
    <property type="component" value="Unassembled WGS sequence"/>
</dbReference>
<name>A0ABQ4N3K2_9BACL</name>
<accession>A0ABQ4N3K2</accession>
<organism evidence="2 3">
    <name type="scientific">Paenibacillus cisolokensis</name>
    <dbReference type="NCBI Taxonomy" id="1658519"/>
    <lineage>
        <taxon>Bacteria</taxon>
        <taxon>Bacillati</taxon>
        <taxon>Bacillota</taxon>
        <taxon>Bacilli</taxon>
        <taxon>Bacillales</taxon>
        <taxon>Paenibacillaceae</taxon>
        <taxon>Paenibacillus</taxon>
    </lineage>
</organism>